<evidence type="ECO:0000313" key="2">
    <source>
        <dbReference type="Proteomes" id="UP000463051"/>
    </source>
</evidence>
<dbReference type="EMBL" id="WJXB01000003">
    <property type="protein sequence ID" value="MRN53390.1"/>
    <property type="molecule type" value="Genomic_DNA"/>
</dbReference>
<sequence>MNRAWMIGAVTLLSATSALILPLLLADLESSLQQERVAVETFTGGHNTVLDNNNLVDVVGALPLSLPIDSVGWEDHVLSLDLQVTGNDHEPEELYQNMAQVISFAFQETANVNQLLLRIVAVDKWLGSRRLLLAGDIRRQEWSLKLQDELQSAGNSPLTDHLKSGFRISESELWKNQFISP</sequence>
<comment type="caution">
    <text evidence="1">The sequence shown here is derived from an EMBL/GenBank/DDBJ whole genome shotgun (WGS) entry which is preliminary data.</text>
</comment>
<evidence type="ECO:0000313" key="1">
    <source>
        <dbReference type="EMBL" id="MRN53390.1"/>
    </source>
</evidence>
<gene>
    <name evidence="1" type="ORF">GJB61_10340</name>
</gene>
<keyword evidence="2" id="KW-1185">Reference proteome</keyword>
<dbReference type="AlphaFoldDB" id="A0A7X2H4L4"/>
<organism evidence="1 2">
    <name type="scientific">Paenibacillus monticola</name>
    <dbReference type="NCBI Taxonomy" id="2666075"/>
    <lineage>
        <taxon>Bacteria</taxon>
        <taxon>Bacillati</taxon>
        <taxon>Bacillota</taxon>
        <taxon>Bacilli</taxon>
        <taxon>Bacillales</taxon>
        <taxon>Paenibacillaceae</taxon>
        <taxon>Paenibacillus</taxon>
    </lineage>
</organism>
<dbReference type="RefSeq" id="WP_154118428.1">
    <property type="nucleotide sequence ID" value="NZ_WJXB01000003.1"/>
</dbReference>
<reference evidence="1 2" key="1">
    <citation type="submission" date="2019-11" db="EMBL/GenBank/DDBJ databases">
        <title>Paenibacillus monticola sp. nov., a novel PGPR strain isolated from mountain sample in China.</title>
        <authorList>
            <person name="Zhao Q."/>
            <person name="Li H.-P."/>
            <person name="Zhang J.-L."/>
        </authorList>
    </citation>
    <scope>NUCLEOTIDE SEQUENCE [LARGE SCALE GENOMIC DNA]</scope>
    <source>
        <strain evidence="1 2">LC-T2</strain>
    </source>
</reference>
<proteinExistence type="predicted"/>
<protein>
    <submittedName>
        <fullName evidence="1">Uncharacterized protein</fullName>
    </submittedName>
</protein>
<accession>A0A7X2H4L4</accession>
<dbReference type="Proteomes" id="UP000463051">
    <property type="component" value="Unassembled WGS sequence"/>
</dbReference>
<name>A0A7X2H4L4_9BACL</name>